<gene>
    <name evidence="4" type="primary">bsaA_8</name>
    <name evidence="4" type="ORF">SDC9_61801</name>
</gene>
<dbReference type="InterPro" id="IPR000889">
    <property type="entry name" value="Glutathione_peroxidase"/>
</dbReference>
<dbReference type="PRINTS" id="PR01011">
    <property type="entry name" value="GLUTPROXDASE"/>
</dbReference>
<comment type="similarity">
    <text evidence="1">Belongs to the glutathione peroxidase family.</text>
</comment>
<dbReference type="InterPro" id="IPR036249">
    <property type="entry name" value="Thioredoxin-like_sf"/>
</dbReference>
<dbReference type="SUPFAM" id="SSF52833">
    <property type="entry name" value="Thioredoxin-like"/>
    <property type="match status" value="1"/>
</dbReference>
<dbReference type="EMBL" id="VSSQ01002442">
    <property type="protein sequence ID" value="MPM15430.1"/>
    <property type="molecule type" value="Genomic_DNA"/>
</dbReference>
<dbReference type="Gene3D" id="3.40.30.10">
    <property type="entry name" value="Glutaredoxin"/>
    <property type="match status" value="1"/>
</dbReference>
<keyword evidence="3" id="KW-0560">Oxidoreductase</keyword>
<dbReference type="GO" id="GO:0004601">
    <property type="term" value="F:peroxidase activity"/>
    <property type="evidence" value="ECO:0007669"/>
    <property type="project" value="UniProtKB-KW"/>
</dbReference>
<keyword evidence="2 4" id="KW-0575">Peroxidase</keyword>
<proteinExistence type="inferred from homology"/>
<dbReference type="GO" id="GO:0006979">
    <property type="term" value="P:response to oxidative stress"/>
    <property type="evidence" value="ECO:0007669"/>
    <property type="project" value="InterPro"/>
</dbReference>
<evidence type="ECO:0000256" key="1">
    <source>
        <dbReference type="ARBA" id="ARBA00006926"/>
    </source>
</evidence>
<protein>
    <submittedName>
        <fullName evidence="4">Glutathione peroxidase BsaA</fullName>
    </submittedName>
</protein>
<accession>A0A644XGS1</accession>
<reference evidence="4" key="1">
    <citation type="submission" date="2019-08" db="EMBL/GenBank/DDBJ databases">
        <authorList>
            <person name="Kucharzyk K."/>
            <person name="Murdoch R.W."/>
            <person name="Higgins S."/>
            <person name="Loffler F."/>
        </authorList>
    </citation>
    <scope>NUCLEOTIDE SEQUENCE</scope>
</reference>
<dbReference type="Pfam" id="PF00255">
    <property type="entry name" value="GSHPx"/>
    <property type="match status" value="1"/>
</dbReference>
<organism evidence="4">
    <name type="scientific">bioreactor metagenome</name>
    <dbReference type="NCBI Taxonomy" id="1076179"/>
    <lineage>
        <taxon>unclassified sequences</taxon>
        <taxon>metagenomes</taxon>
        <taxon>ecological metagenomes</taxon>
    </lineage>
</organism>
<dbReference type="InterPro" id="IPR029759">
    <property type="entry name" value="GPX_AS"/>
</dbReference>
<evidence type="ECO:0000256" key="3">
    <source>
        <dbReference type="ARBA" id="ARBA00023002"/>
    </source>
</evidence>
<dbReference type="PANTHER" id="PTHR11592">
    <property type="entry name" value="GLUTATHIONE PEROXIDASE"/>
    <property type="match status" value="1"/>
</dbReference>
<dbReference type="CDD" id="cd00340">
    <property type="entry name" value="GSH_Peroxidase"/>
    <property type="match status" value="1"/>
</dbReference>
<evidence type="ECO:0000256" key="2">
    <source>
        <dbReference type="ARBA" id="ARBA00022559"/>
    </source>
</evidence>
<dbReference type="PANTHER" id="PTHR11592:SF78">
    <property type="entry name" value="GLUTATHIONE PEROXIDASE"/>
    <property type="match status" value="1"/>
</dbReference>
<dbReference type="PROSITE" id="PS51355">
    <property type="entry name" value="GLUTATHIONE_PEROXID_3"/>
    <property type="match status" value="1"/>
</dbReference>
<name>A0A644XGS1_9ZZZZ</name>
<dbReference type="PIRSF" id="PIRSF000303">
    <property type="entry name" value="Glutathion_perox"/>
    <property type="match status" value="1"/>
</dbReference>
<dbReference type="PROSITE" id="PS00460">
    <property type="entry name" value="GLUTATHIONE_PEROXID_1"/>
    <property type="match status" value="1"/>
</dbReference>
<dbReference type="AlphaFoldDB" id="A0A644XGS1"/>
<sequence length="184" mass="20751">MKRLLIAITALLCSVGSYIYGQTPVTPPADFYSLSFKTITGEEFKFDQLKGKKVLIVNTASKCGYTPQFEQLEELHKTYGDKLVILGFPSNDFGAQDPGSNEDIRSFCEENYGVTFKMMDKSSVKGADKNKVYQWLSSPAKNGWNKTEPSWNFGKYIIDEKGRLVAFFPSKVKPTDKEITDKIK</sequence>
<evidence type="ECO:0000313" key="4">
    <source>
        <dbReference type="EMBL" id="MPM15430.1"/>
    </source>
</evidence>
<comment type="caution">
    <text evidence="4">The sequence shown here is derived from an EMBL/GenBank/DDBJ whole genome shotgun (WGS) entry which is preliminary data.</text>
</comment>